<evidence type="ECO:0000313" key="13">
    <source>
        <dbReference type="Proteomes" id="UP001195483"/>
    </source>
</evidence>
<dbReference type="Gene3D" id="2.60.120.260">
    <property type="entry name" value="Galactose-binding domain-like"/>
    <property type="match status" value="1"/>
</dbReference>
<dbReference type="PROSITE" id="PS50240">
    <property type="entry name" value="TRYPSIN_DOM"/>
    <property type="match status" value="1"/>
</dbReference>
<proteinExistence type="predicted"/>
<keyword evidence="13" id="KW-1185">Reference proteome</keyword>
<dbReference type="InterPro" id="IPR000421">
    <property type="entry name" value="FA58C"/>
</dbReference>
<dbReference type="InterPro" id="IPR043504">
    <property type="entry name" value="Peptidase_S1_PA_chymotrypsin"/>
</dbReference>
<evidence type="ECO:0000256" key="3">
    <source>
        <dbReference type="ARBA" id="ARBA00022670"/>
    </source>
</evidence>
<dbReference type="GO" id="GO:0004252">
    <property type="term" value="F:serine-type endopeptidase activity"/>
    <property type="evidence" value="ECO:0007669"/>
    <property type="project" value="InterPro"/>
</dbReference>
<feature type="domain" description="Peptidase S1" evidence="11">
    <location>
        <begin position="317"/>
        <end position="575"/>
    </location>
</feature>
<comment type="subcellular location">
    <subcellularLocation>
        <location evidence="1">Secreted</location>
    </subcellularLocation>
</comment>
<reference evidence="12" key="1">
    <citation type="journal article" date="2021" name="Genome Biol. Evol.">
        <title>A High-Quality Reference Genome for a Parasitic Bivalve with Doubly Uniparental Inheritance (Bivalvia: Unionida).</title>
        <authorList>
            <person name="Smith C.H."/>
        </authorList>
    </citation>
    <scope>NUCLEOTIDE SEQUENCE</scope>
    <source>
        <strain evidence="12">CHS0354</strain>
    </source>
</reference>
<dbReference type="InterPro" id="IPR033116">
    <property type="entry name" value="TRYPSIN_SER"/>
</dbReference>
<keyword evidence="7" id="KW-1015">Disulfide bond</keyword>
<evidence type="ECO:0000259" key="10">
    <source>
        <dbReference type="PROSITE" id="PS50022"/>
    </source>
</evidence>
<dbReference type="AlphaFoldDB" id="A0AAE0WHB7"/>
<evidence type="ECO:0000259" key="11">
    <source>
        <dbReference type="PROSITE" id="PS50240"/>
    </source>
</evidence>
<dbReference type="PANTHER" id="PTHR24264:SF65">
    <property type="entry name" value="SRCR DOMAIN-CONTAINING PROTEIN"/>
    <property type="match status" value="1"/>
</dbReference>
<organism evidence="12 13">
    <name type="scientific">Potamilus streckersoni</name>
    <dbReference type="NCBI Taxonomy" id="2493646"/>
    <lineage>
        <taxon>Eukaryota</taxon>
        <taxon>Metazoa</taxon>
        <taxon>Spiralia</taxon>
        <taxon>Lophotrochozoa</taxon>
        <taxon>Mollusca</taxon>
        <taxon>Bivalvia</taxon>
        <taxon>Autobranchia</taxon>
        <taxon>Heteroconchia</taxon>
        <taxon>Palaeoheterodonta</taxon>
        <taxon>Unionida</taxon>
        <taxon>Unionoidea</taxon>
        <taxon>Unionidae</taxon>
        <taxon>Ambleminae</taxon>
        <taxon>Lampsilini</taxon>
        <taxon>Potamilus</taxon>
    </lineage>
</organism>
<evidence type="ECO:0000256" key="5">
    <source>
        <dbReference type="ARBA" id="ARBA00022801"/>
    </source>
</evidence>
<dbReference type="SMART" id="SM00020">
    <property type="entry name" value="Tryp_SPc"/>
    <property type="match status" value="1"/>
</dbReference>
<dbReference type="Gene3D" id="2.40.10.10">
    <property type="entry name" value="Trypsin-like serine proteases"/>
    <property type="match status" value="1"/>
</dbReference>
<dbReference type="Pfam" id="PF00089">
    <property type="entry name" value="Trypsin"/>
    <property type="match status" value="1"/>
</dbReference>
<dbReference type="InterPro" id="IPR009003">
    <property type="entry name" value="Peptidase_S1_PA"/>
</dbReference>
<dbReference type="InterPro" id="IPR018114">
    <property type="entry name" value="TRYPSIN_HIS"/>
</dbReference>
<evidence type="ECO:0000256" key="2">
    <source>
        <dbReference type="ARBA" id="ARBA00022525"/>
    </source>
</evidence>
<evidence type="ECO:0000256" key="4">
    <source>
        <dbReference type="ARBA" id="ARBA00022729"/>
    </source>
</evidence>
<dbReference type="FunFam" id="2.40.10.10:FF:000120">
    <property type="entry name" value="Putative serine protease"/>
    <property type="match status" value="1"/>
</dbReference>
<dbReference type="GO" id="GO:0006508">
    <property type="term" value="P:proteolysis"/>
    <property type="evidence" value="ECO:0007669"/>
    <property type="project" value="UniProtKB-KW"/>
</dbReference>
<keyword evidence="2" id="KW-0964">Secreted</keyword>
<dbReference type="InterPro" id="IPR050127">
    <property type="entry name" value="Serine_Proteases_S1"/>
</dbReference>
<keyword evidence="5 8" id="KW-0378">Hydrolase</keyword>
<dbReference type="EMBL" id="JAEAOA010002309">
    <property type="protein sequence ID" value="KAK3612255.1"/>
    <property type="molecule type" value="Genomic_DNA"/>
</dbReference>
<feature type="domain" description="F5/8 type C" evidence="10">
    <location>
        <begin position="20"/>
        <end position="169"/>
    </location>
</feature>
<evidence type="ECO:0000256" key="9">
    <source>
        <dbReference type="SAM" id="SignalP"/>
    </source>
</evidence>
<keyword evidence="4 9" id="KW-0732">Signal</keyword>
<dbReference type="InterPro" id="IPR001314">
    <property type="entry name" value="Peptidase_S1A"/>
</dbReference>
<evidence type="ECO:0000256" key="7">
    <source>
        <dbReference type="ARBA" id="ARBA00023157"/>
    </source>
</evidence>
<dbReference type="PANTHER" id="PTHR24264">
    <property type="entry name" value="TRYPSIN-RELATED"/>
    <property type="match status" value="1"/>
</dbReference>
<dbReference type="PROSITE" id="PS00134">
    <property type="entry name" value="TRYPSIN_HIS"/>
    <property type="match status" value="1"/>
</dbReference>
<keyword evidence="6 8" id="KW-0720">Serine protease</keyword>
<feature type="chain" id="PRO_5041916568" evidence="9">
    <location>
        <begin position="21"/>
        <end position="578"/>
    </location>
</feature>
<dbReference type="PRINTS" id="PR00722">
    <property type="entry name" value="CHYMOTRYPSIN"/>
</dbReference>
<evidence type="ECO:0000313" key="12">
    <source>
        <dbReference type="EMBL" id="KAK3612255.1"/>
    </source>
</evidence>
<dbReference type="PROSITE" id="PS50022">
    <property type="entry name" value="FA58C_3"/>
    <property type="match status" value="1"/>
</dbReference>
<name>A0AAE0WHB7_9BIVA</name>
<keyword evidence="3 8" id="KW-0645">Protease</keyword>
<comment type="caution">
    <text evidence="12">The sequence shown here is derived from an EMBL/GenBank/DDBJ whole genome shotgun (WGS) entry which is preliminary data.</text>
</comment>
<dbReference type="CDD" id="cd00190">
    <property type="entry name" value="Tryp_SPc"/>
    <property type="match status" value="1"/>
</dbReference>
<reference evidence="12" key="3">
    <citation type="submission" date="2023-05" db="EMBL/GenBank/DDBJ databases">
        <authorList>
            <person name="Smith C.H."/>
        </authorList>
    </citation>
    <scope>NUCLEOTIDE SEQUENCE</scope>
    <source>
        <strain evidence="12">CHS0354</strain>
        <tissue evidence="12">Mantle</tissue>
    </source>
</reference>
<dbReference type="InterPro" id="IPR008979">
    <property type="entry name" value="Galactose-bd-like_sf"/>
</dbReference>
<dbReference type="Pfam" id="PF00754">
    <property type="entry name" value="F5_F8_type_C"/>
    <property type="match status" value="1"/>
</dbReference>
<evidence type="ECO:0000256" key="6">
    <source>
        <dbReference type="ARBA" id="ARBA00022825"/>
    </source>
</evidence>
<sequence length="578" mass="63601">MEIFLLLSTLFGFVLLLGDSIPVNESRESTKHCSEPLDALVEITLTSPEGIAKNSKLDGPDAWAVPAITKNTYIQADLSKRMLVSGIITKGSPHDNSRVTHFKILNSEDCTNFVTLNSGGEPLVLASNIAVRTTSVNIFHDIFIARCVRIVPTEHVGPLAALQFELLGCDFKSCSNVLTPASVQNPEEWNATRVFVFGSEKILSSVILSPGPNAGALDSFVMLYSRTCHEFDGLDIDSHIEILKMDPEIKDIMINNESVFPLRAQCFTVYMPSGSGYDLTDLQVSFRGCDVNKREDMDLGVCGKATNPRAKKRRKRVVGGDATNPGQWPWLVSLHYLKYHPFTQSSGLKHLCGGTLIKPQWVLTAAHCFDDKVHKGLANKTDWLVVLGEHNQANKDGTEQVLEIDLIIKHELFSINASEPILNDIALLKLHHPAILSDYVNIICLEPNLTFPPGTFCNTAGWGVIETKGVGVEIPYHVQVPIMDSTECARRYAALPDNHEAKQAVAVVDSVLCASAVNGKDSCWGDSGGPLFCHHENQWTQSGIISLGYKCGDAAFPAIYTKVAYYFDWIMNKIRENS</sequence>
<dbReference type="PROSITE" id="PS01285">
    <property type="entry name" value="FA58C_1"/>
    <property type="match status" value="1"/>
</dbReference>
<dbReference type="InterPro" id="IPR001254">
    <property type="entry name" value="Trypsin_dom"/>
</dbReference>
<dbReference type="SUPFAM" id="SSF49785">
    <property type="entry name" value="Galactose-binding domain-like"/>
    <property type="match status" value="1"/>
</dbReference>
<dbReference type="PROSITE" id="PS00135">
    <property type="entry name" value="TRYPSIN_SER"/>
    <property type="match status" value="1"/>
</dbReference>
<accession>A0AAE0WHB7</accession>
<dbReference type="Proteomes" id="UP001195483">
    <property type="component" value="Unassembled WGS sequence"/>
</dbReference>
<reference evidence="12" key="2">
    <citation type="journal article" date="2021" name="Genome Biol. Evol.">
        <title>Developing a high-quality reference genome for a parasitic bivalve with doubly uniparental inheritance (Bivalvia: Unionida).</title>
        <authorList>
            <person name="Smith C.H."/>
        </authorList>
    </citation>
    <scope>NUCLEOTIDE SEQUENCE</scope>
    <source>
        <strain evidence="12">CHS0354</strain>
        <tissue evidence="12">Mantle</tissue>
    </source>
</reference>
<dbReference type="SUPFAM" id="SSF50494">
    <property type="entry name" value="Trypsin-like serine proteases"/>
    <property type="match status" value="1"/>
</dbReference>
<evidence type="ECO:0000256" key="8">
    <source>
        <dbReference type="RuleBase" id="RU363034"/>
    </source>
</evidence>
<feature type="signal peptide" evidence="9">
    <location>
        <begin position="1"/>
        <end position="20"/>
    </location>
</feature>
<dbReference type="GO" id="GO:0005615">
    <property type="term" value="C:extracellular space"/>
    <property type="evidence" value="ECO:0007669"/>
    <property type="project" value="TreeGrafter"/>
</dbReference>
<gene>
    <name evidence="12" type="ORF">CHS0354_039537</name>
</gene>
<protein>
    <submittedName>
        <fullName evidence="12">Uncharacterized protein</fullName>
    </submittedName>
</protein>
<evidence type="ECO:0000256" key="1">
    <source>
        <dbReference type="ARBA" id="ARBA00004613"/>
    </source>
</evidence>